<keyword evidence="2" id="KW-1185">Reference proteome</keyword>
<dbReference type="EMBL" id="CM055096">
    <property type="protein sequence ID" value="KAJ7555446.1"/>
    <property type="molecule type" value="Genomic_DNA"/>
</dbReference>
<accession>A0ACC2DMC5</accession>
<proteinExistence type="predicted"/>
<sequence length="519" mass="57838">MATLPRLYAQHYVPFLFADIHSPGKHCSGYVFVKLNQSAEGLIRPEGLIRSQASAQSSYTCKNEGPHGESGKFLVARSWNRPAETSALSPRVVRACKTGSFSVKTLKQMVVTAASCSRDWIGVNRNSVFQENGLFCDCSKEVCLGLGGIKHQGLSCSDVVSLTSGKHKQIRHSGTARSNFALNLLKGGRHGTIHSTFRRLGARKALMFRVDRNAGDTSHVQGKGTGKILQLRMALYDDFVQISVDKVGQHAKLSPVIGKNDYDRIVALDGKTVIRSLAYRSEKIRLFRIATIDGGDAMQVLNVAIFSESRYDLPIFCADFFSTSKANICVLDLNPLYTTEQNKDYKEKYFTSILPMAKNYIKLLPWGGKLTAESLQFFSPIVLWTKPHRSADVQEILFSAFQDYLLAWLSLLEVAVEAPDKVVLAQNQEAQHRYLMWRATKDPGRPVLTKLIGDVACEKYIKEFLFSGLESLGTKKFLDYFPEYKGDDGSLSTVRSVAGRSYAKRPWGEDGKFIQSLEI</sequence>
<comment type="caution">
    <text evidence="1">The sequence shown here is derived from an EMBL/GenBank/DDBJ whole genome shotgun (WGS) entry which is preliminary data.</text>
</comment>
<name>A0ACC2DMC5_DIPCM</name>
<dbReference type="Proteomes" id="UP001162992">
    <property type="component" value="Chromosome 5"/>
</dbReference>
<evidence type="ECO:0000313" key="1">
    <source>
        <dbReference type="EMBL" id="KAJ7555446.1"/>
    </source>
</evidence>
<gene>
    <name evidence="1" type="ORF">O6H91_05G038300</name>
</gene>
<evidence type="ECO:0000313" key="2">
    <source>
        <dbReference type="Proteomes" id="UP001162992"/>
    </source>
</evidence>
<organism evidence="1 2">
    <name type="scientific">Diphasiastrum complanatum</name>
    <name type="common">Issler's clubmoss</name>
    <name type="synonym">Lycopodium complanatum</name>
    <dbReference type="NCBI Taxonomy" id="34168"/>
    <lineage>
        <taxon>Eukaryota</taxon>
        <taxon>Viridiplantae</taxon>
        <taxon>Streptophyta</taxon>
        <taxon>Embryophyta</taxon>
        <taxon>Tracheophyta</taxon>
        <taxon>Lycopodiopsida</taxon>
        <taxon>Lycopodiales</taxon>
        <taxon>Lycopodiaceae</taxon>
        <taxon>Lycopodioideae</taxon>
        <taxon>Diphasiastrum</taxon>
    </lineage>
</organism>
<protein>
    <submittedName>
        <fullName evidence="1">Uncharacterized protein</fullName>
    </submittedName>
</protein>
<reference evidence="2" key="1">
    <citation type="journal article" date="2024" name="Proc. Natl. Acad. Sci. U.S.A.">
        <title>Extraordinary preservation of gene collinearity over three hundred million years revealed in homosporous lycophytes.</title>
        <authorList>
            <person name="Li C."/>
            <person name="Wickell D."/>
            <person name="Kuo L.Y."/>
            <person name="Chen X."/>
            <person name="Nie B."/>
            <person name="Liao X."/>
            <person name="Peng D."/>
            <person name="Ji J."/>
            <person name="Jenkins J."/>
            <person name="Williams M."/>
            <person name="Shu S."/>
            <person name="Plott C."/>
            <person name="Barry K."/>
            <person name="Rajasekar S."/>
            <person name="Grimwood J."/>
            <person name="Han X."/>
            <person name="Sun S."/>
            <person name="Hou Z."/>
            <person name="He W."/>
            <person name="Dai G."/>
            <person name="Sun C."/>
            <person name="Schmutz J."/>
            <person name="Leebens-Mack J.H."/>
            <person name="Li F.W."/>
            <person name="Wang L."/>
        </authorList>
    </citation>
    <scope>NUCLEOTIDE SEQUENCE [LARGE SCALE GENOMIC DNA]</scope>
    <source>
        <strain evidence="2">cv. PW_Plant_1</strain>
    </source>
</reference>